<evidence type="ECO:0000256" key="11">
    <source>
        <dbReference type="ARBA" id="ARBA00066554"/>
    </source>
</evidence>
<dbReference type="Gene3D" id="3.40.630.10">
    <property type="entry name" value="Zn peptidases"/>
    <property type="match status" value="1"/>
</dbReference>
<proteinExistence type="inferred from homology"/>
<dbReference type="PANTHER" id="PTHR11705:SF143">
    <property type="entry name" value="SLL0236 PROTEIN"/>
    <property type="match status" value="1"/>
</dbReference>
<evidence type="ECO:0000256" key="3">
    <source>
        <dbReference type="ARBA" id="ARBA00022645"/>
    </source>
</evidence>
<comment type="catalytic activity">
    <reaction evidence="10">
        <text>Releases a C-terminal residue, which may be hydrophobic or positively charged.</text>
        <dbReference type="EC" id="3.4.17.18"/>
    </reaction>
</comment>
<dbReference type="SUPFAM" id="SSF53187">
    <property type="entry name" value="Zn-dependent exopeptidases"/>
    <property type="match status" value="1"/>
</dbReference>
<reference evidence="15 16" key="1">
    <citation type="journal article" date="2016" name="Nat. Commun.">
        <title>Thousands of microbial genomes shed light on interconnected biogeochemical processes in an aquifer system.</title>
        <authorList>
            <person name="Anantharaman K."/>
            <person name="Brown C.T."/>
            <person name="Hug L.A."/>
            <person name="Sharon I."/>
            <person name="Castelle C.J."/>
            <person name="Probst A.J."/>
            <person name="Thomas B.C."/>
            <person name="Singh A."/>
            <person name="Wilkins M.J."/>
            <person name="Karaoz U."/>
            <person name="Brodie E.L."/>
            <person name="Williams K.H."/>
            <person name="Hubbard S.S."/>
            <person name="Banfield J.F."/>
        </authorList>
    </citation>
    <scope>NUCLEOTIDE SEQUENCE [LARGE SCALE GENOMIC DNA]</scope>
</reference>
<dbReference type="NCBIfam" id="TIGR04183">
    <property type="entry name" value="Por_Secre_tail"/>
    <property type="match status" value="1"/>
</dbReference>
<dbReference type="InterPro" id="IPR026444">
    <property type="entry name" value="Secre_tail"/>
</dbReference>
<dbReference type="Pfam" id="PF00246">
    <property type="entry name" value="Peptidase_M14"/>
    <property type="match status" value="1"/>
</dbReference>
<dbReference type="PROSITE" id="PS52035">
    <property type="entry name" value="PEPTIDASE_M14"/>
    <property type="match status" value="1"/>
</dbReference>
<comment type="cofactor">
    <cofactor evidence="1">
        <name>Zn(2+)</name>
        <dbReference type="ChEBI" id="CHEBI:29105"/>
    </cofactor>
</comment>
<evidence type="ECO:0000256" key="6">
    <source>
        <dbReference type="ARBA" id="ARBA00022729"/>
    </source>
</evidence>
<dbReference type="GO" id="GO:0004181">
    <property type="term" value="F:metallocarboxypeptidase activity"/>
    <property type="evidence" value="ECO:0007669"/>
    <property type="project" value="InterPro"/>
</dbReference>
<comment type="similarity">
    <text evidence="2 12">Belongs to the peptidase M14 family.</text>
</comment>
<dbReference type="PANTHER" id="PTHR11705">
    <property type="entry name" value="PROTEASE FAMILY M14 CARBOXYPEPTIDASE A,B"/>
    <property type="match status" value="1"/>
</dbReference>
<evidence type="ECO:0000256" key="5">
    <source>
        <dbReference type="ARBA" id="ARBA00022723"/>
    </source>
</evidence>
<dbReference type="InterPro" id="IPR033810">
    <property type="entry name" value="Carboxypeptidase_T"/>
</dbReference>
<dbReference type="Gene3D" id="2.60.40.10">
    <property type="entry name" value="Immunoglobulins"/>
    <property type="match status" value="1"/>
</dbReference>
<gene>
    <name evidence="15" type="ORF">A2024_01100</name>
</gene>
<evidence type="ECO:0000256" key="12">
    <source>
        <dbReference type="PROSITE-ProRule" id="PRU01379"/>
    </source>
</evidence>
<keyword evidence="9" id="KW-0482">Metalloprotease</keyword>
<accession>A0A1F5R301</accession>
<dbReference type="CDD" id="cd03859">
    <property type="entry name" value="M14_CPT"/>
    <property type="match status" value="1"/>
</dbReference>
<keyword evidence="8" id="KW-0862">Zinc</keyword>
<dbReference type="AlphaFoldDB" id="A0A1F5R301"/>
<feature type="chain" id="PRO_5009520558" description="carboxypeptidase T" evidence="13">
    <location>
        <begin position="25"/>
        <end position="869"/>
    </location>
</feature>
<evidence type="ECO:0000256" key="1">
    <source>
        <dbReference type="ARBA" id="ARBA00001947"/>
    </source>
</evidence>
<dbReference type="FunFam" id="3.40.630.10:FF:000084">
    <property type="entry name" value="Carboxypeptidase B2"/>
    <property type="match status" value="1"/>
</dbReference>
<dbReference type="InterPro" id="IPR013783">
    <property type="entry name" value="Ig-like_fold"/>
</dbReference>
<keyword evidence="7" id="KW-0378">Hydrolase</keyword>
<dbReference type="Pfam" id="PF13860">
    <property type="entry name" value="FlgD_ig"/>
    <property type="match status" value="1"/>
</dbReference>
<keyword evidence="6 13" id="KW-0732">Signal</keyword>
<comment type="caution">
    <text evidence="15">The sequence shown here is derived from an EMBL/GenBank/DDBJ whole genome shotgun (WGS) entry which is preliminary data.</text>
</comment>
<dbReference type="InterPro" id="IPR000834">
    <property type="entry name" value="Peptidase_M14"/>
</dbReference>
<evidence type="ECO:0000256" key="10">
    <source>
        <dbReference type="ARBA" id="ARBA00050859"/>
    </source>
</evidence>
<keyword evidence="3" id="KW-0121">Carboxypeptidase</keyword>
<organism evidence="15 16">
    <name type="scientific">Candidatus Edwardsbacteria bacterium GWF2_54_11</name>
    <dbReference type="NCBI Taxonomy" id="1817851"/>
    <lineage>
        <taxon>Bacteria</taxon>
        <taxon>Candidatus Edwardsiibacteriota</taxon>
    </lineage>
</organism>
<evidence type="ECO:0000256" key="8">
    <source>
        <dbReference type="ARBA" id="ARBA00022833"/>
    </source>
</evidence>
<dbReference type="EC" id="3.4.17.18" evidence="11"/>
<evidence type="ECO:0000256" key="2">
    <source>
        <dbReference type="ARBA" id="ARBA00005988"/>
    </source>
</evidence>
<keyword evidence="5" id="KW-0479">Metal-binding</keyword>
<protein>
    <recommendedName>
        <fullName evidence="11">carboxypeptidase T</fullName>
        <ecNumber evidence="11">3.4.17.18</ecNumber>
    </recommendedName>
</protein>
<dbReference type="GO" id="GO:0005615">
    <property type="term" value="C:extracellular space"/>
    <property type="evidence" value="ECO:0007669"/>
    <property type="project" value="TreeGrafter"/>
</dbReference>
<dbReference type="Proteomes" id="UP000177230">
    <property type="component" value="Unassembled WGS sequence"/>
</dbReference>
<dbReference type="GO" id="GO:0006508">
    <property type="term" value="P:proteolysis"/>
    <property type="evidence" value="ECO:0007669"/>
    <property type="project" value="UniProtKB-KW"/>
</dbReference>
<name>A0A1F5R301_9BACT</name>
<keyword evidence="4" id="KW-0645">Protease</keyword>
<evidence type="ECO:0000313" key="15">
    <source>
        <dbReference type="EMBL" id="OGF08854.1"/>
    </source>
</evidence>
<evidence type="ECO:0000256" key="7">
    <source>
        <dbReference type="ARBA" id="ARBA00022801"/>
    </source>
</evidence>
<evidence type="ECO:0000256" key="13">
    <source>
        <dbReference type="SAM" id="SignalP"/>
    </source>
</evidence>
<sequence length="869" mass="96335">MLKSKDMKIVLIFMAALVISSATAYGQDSADKMLIRVDISDPAAAERLAHIGYGLDVAAYRPGEYADIVILPDQLWRIAGAGLVYKVLMSSPRDVTPYSGKAAYHTYDGIRAELKQIAADHPAITRLDTLTVAAQGGKVWCLKISDNPAVSDNSRHGILIMGNHHAREWMTPEICLYLANYLTNNYNPAGTDSISTLIKTREIYIAPLVNPDGFIYDNGGNYGTGVMWRKNRRQNSPTVYGVDLNRGYDGSVDGDIRGAWGGSVNPYTSPDSSNDVFYGFSPSGEPEQQAVMKLVKEHNIVLSISYHTYSELVLWPLGYVDSTVKRAPDSLELRYFGQQSAARIKKYRSVQSYSPMQSSALYPTTGDSDGWIYGYGLTQLGRVIFPYCVEADTAFYTPPSHIDSVCPQTLKGFMYLALRTDSLVSTTSPPPVLPPTFNPPSFPLKGKATNTVALSWNLLNPASNPSVYELQEMTGFNAATDTVGASANPNISLNGFVSSTVRMYSGSRSYYSAVSNQYNIASITTTSPYPVSSASDSFSFYSYQAMTTFDRIWVEISTDGRQWDLLGKLYGNVLSWTRRAFAIDPAKYLDRSVFFRIRLVGDGLTATDGIYIDDVKPVAAYSTAVSLSNSITIPSYVVGQRTVGETYYYRVRGYNGKRSWGDWSQLKKVLVYPSAVELSSFTALQVKDKVEVRWRTESEKDCDHWLIERSTTEDGNFAEVGKVIGNLTTNEPHEYSYTDNWKLETGIYYYRLAEVDLSGTKTYYGPMLVEYGGRDLPLSYRLEKAYPNPFGQMTNIKYQIVKSGQVSLKIYNIAGQEVRTLADGIQPAGHYSLPWDGKDSQGQKAANGVYLYKMTSGDFSATGKVMILR</sequence>
<evidence type="ECO:0000256" key="9">
    <source>
        <dbReference type="ARBA" id="ARBA00023049"/>
    </source>
</evidence>
<dbReference type="Gene3D" id="2.60.40.4070">
    <property type="match status" value="1"/>
</dbReference>
<dbReference type="InterPro" id="IPR025965">
    <property type="entry name" value="FlgD/Vpr_Ig-like"/>
</dbReference>
<dbReference type="GO" id="GO:0008270">
    <property type="term" value="F:zinc ion binding"/>
    <property type="evidence" value="ECO:0007669"/>
    <property type="project" value="InterPro"/>
</dbReference>
<evidence type="ECO:0000256" key="4">
    <source>
        <dbReference type="ARBA" id="ARBA00022670"/>
    </source>
</evidence>
<evidence type="ECO:0000259" key="14">
    <source>
        <dbReference type="PROSITE" id="PS52035"/>
    </source>
</evidence>
<feature type="active site" description="Proton donor/acceptor" evidence="12">
    <location>
        <position position="390"/>
    </location>
</feature>
<evidence type="ECO:0000313" key="16">
    <source>
        <dbReference type="Proteomes" id="UP000177230"/>
    </source>
</evidence>
<feature type="domain" description="Peptidase M14" evidence="14">
    <location>
        <begin position="103"/>
        <end position="420"/>
    </location>
</feature>
<dbReference type="SMART" id="SM00631">
    <property type="entry name" value="Zn_pept"/>
    <property type="match status" value="1"/>
</dbReference>
<dbReference type="EMBL" id="MFFM01000046">
    <property type="protein sequence ID" value="OGF08854.1"/>
    <property type="molecule type" value="Genomic_DNA"/>
</dbReference>
<feature type="signal peptide" evidence="13">
    <location>
        <begin position="1"/>
        <end position="24"/>
    </location>
</feature>